<dbReference type="Proteomes" id="UP000515663">
    <property type="component" value="Chromosome"/>
</dbReference>
<dbReference type="InterPro" id="IPR001647">
    <property type="entry name" value="HTH_TetR"/>
</dbReference>
<evidence type="ECO:0000256" key="5">
    <source>
        <dbReference type="SAM" id="MobiDB-lite"/>
    </source>
</evidence>
<name>A0A7D7LUC5_9ACTN</name>
<dbReference type="PROSITE" id="PS50977">
    <property type="entry name" value="HTH_TETR_2"/>
    <property type="match status" value="1"/>
</dbReference>
<dbReference type="Pfam" id="PF00440">
    <property type="entry name" value="TetR_N"/>
    <property type="match status" value="1"/>
</dbReference>
<accession>A0A7D7LUC5</accession>
<feature type="region of interest" description="Disordered" evidence="5">
    <location>
        <begin position="193"/>
        <end position="227"/>
    </location>
</feature>
<evidence type="ECO:0000256" key="2">
    <source>
        <dbReference type="ARBA" id="ARBA00023125"/>
    </source>
</evidence>
<dbReference type="InterPro" id="IPR036271">
    <property type="entry name" value="Tet_transcr_reg_TetR-rel_C_sf"/>
</dbReference>
<dbReference type="PANTHER" id="PTHR47506">
    <property type="entry name" value="TRANSCRIPTIONAL REGULATORY PROTEIN"/>
    <property type="match status" value="1"/>
</dbReference>
<dbReference type="KEGG" id="gji:H1R19_14150"/>
<gene>
    <name evidence="7" type="ORF">H1R19_14150</name>
</gene>
<dbReference type="RefSeq" id="WP_219849356.1">
    <property type="nucleotide sequence ID" value="NZ_CP059491.1"/>
</dbReference>
<dbReference type="InterPro" id="IPR054156">
    <property type="entry name" value="YxaF_TetR_C"/>
</dbReference>
<dbReference type="GO" id="GO:0003677">
    <property type="term" value="F:DNA binding"/>
    <property type="evidence" value="ECO:0007669"/>
    <property type="project" value="UniProtKB-UniRule"/>
</dbReference>
<proteinExistence type="predicted"/>
<evidence type="ECO:0000313" key="8">
    <source>
        <dbReference type="Proteomes" id="UP000515663"/>
    </source>
</evidence>
<evidence type="ECO:0000256" key="1">
    <source>
        <dbReference type="ARBA" id="ARBA00023015"/>
    </source>
</evidence>
<dbReference type="EMBL" id="CP059491">
    <property type="protein sequence ID" value="QMT00079.1"/>
    <property type="molecule type" value="Genomic_DNA"/>
</dbReference>
<evidence type="ECO:0000259" key="6">
    <source>
        <dbReference type="PROSITE" id="PS50977"/>
    </source>
</evidence>
<dbReference type="Gene3D" id="1.10.357.10">
    <property type="entry name" value="Tetracycline Repressor, domain 2"/>
    <property type="match status" value="1"/>
</dbReference>
<evidence type="ECO:0000256" key="3">
    <source>
        <dbReference type="ARBA" id="ARBA00023163"/>
    </source>
</evidence>
<protein>
    <submittedName>
        <fullName evidence="7">TetR/AcrR family transcriptional regulator</fullName>
    </submittedName>
</protein>
<dbReference type="AlphaFoldDB" id="A0A7D7LUC5"/>
<keyword evidence="1" id="KW-0805">Transcription regulation</keyword>
<dbReference type="InterPro" id="IPR009057">
    <property type="entry name" value="Homeodomain-like_sf"/>
</dbReference>
<reference evidence="8" key="1">
    <citation type="submission" date="2020-07" db="EMBL/GenBank/DDBJ databases">
        <title>novel species isolated from the respiratory tract of Marmot.</title>
        <authorList>
            <person name="Zhang G."/>
        </authorList>
    </citation>
    <scope>NUCLEOTIDE SEQUENCE [LARGE SCALE GENOMIC DNA]</scope>
    <source>
        <strain evidence="8">686</strain>
    </source>
</reference>
<dbReference type="Pfam" id="PF21993">
    <property type="entry name" value="TetR_C_13_2"/>
    <property type="match status" value="1"/>
</dbReference>
<keyword evidence="2 4" id="KW-0238">DNA-binding</keyword>
<keyword evidence="8" id="KW-1185">Reference proteome</keyword>
<feature type="domain" description="HTH tetR-type" evidence="6">
    <location>
        <begin position="4"/>
        <end position="64"/>
    </location>
</feature>
<feature type="DNA-binding region" description="H-T-H motif" evidence="4">
    <location>
        <begin position="27"/>
        <end position="46"/>
    </location>
</feature>
<dbReference type="SUPFAM" id="SSF48498">
    <property type="entry name" value="Tetracyclin repressor-like, C-terminal domain"/>
    <property type="match status" value="1"/>
</dbReference>
<organism evidence="7 8">
    <name type="scientific">Gordonia jinghuaiqii</name>
    <dbReference type="NCBI Taxonomy" id="2758710"/>
    <lineage>
        <taxon>Bacteria</taxon>
        <taxon>Bacillati</taxon>
        <taxon>Actinomycetota</taxon>
        <taxon>Actinomycetes</taxon>
        <taxon>Mycobacteriales</taxon>
        <taxon>Gordoniaceae</taxon>
        <taxon>Gordonia</taxon>
    </lineage>
</organism>
<evidence type="ECO:0000313" key="7">
    <source>
        <dbReference type="EMBL" id="QMT00079.1"/>
    </source>
</evidence>
<evidence type="ECO:0000256" key="4">
    <source>
        <dbReference type="PROSITE-ProRule" id="PRU00335"/>
    </source>
</evidence>
<keyword evidence="3" id="KW-0804">Transcription</keyword>
<dbReference type="PANTHER" id="PTHR47506:SF3">
    <property type="entry name" value="HTH-TYPE TRANSCRIPTIONAL REGULATOR LMRA"/>
    <property type="match status" value="1"/>
</dbReference>
<sequence length="227" mass="23810">MARVRTDERIVVAMAELLRRQGYAATGIKQIVEASDAPIGSIYHHFAGGKRDVAAAALRQSGAAYGELVTMVLAPYDDIAEGVAAAFAAAADTIASSDWLNMCPVGTVAGEVADAEPALREVGAEVIDSWIDQGTTLFVARGLPEPDARSLIQAVVAALEGAFIMARTQRSVEPLLAAGQAMRAYAQALTVRDQSARDQSAARQRGSWPATTGSESGEVRAAARGRR</sequence>
<dbReference type="SUPFAM" id="SSF46689">
    <property type="entry name" value="Homeodomain-like"/>
    <property type="match status" value="1"/>
</dbReference>